<dbReference type="EMBL" id="KV417268">
    <property type="protein sequence ID" value="KZP00899.1"/>
    <property type="molecule type" value="Genomic_DNA"/>
</dbReference>
<gene>
    <name evidence="1" type="ORF">CALVIDRAFT_216848</name>
</gene>
<sequence>MTYNIEVREKALHALRRLPIQAEAEGEVPLDGVGSGRGRAHCDGFMVCGDRGRIGGLAGWDGCTGHTPATGHYLGGAG</sequence>
<proteinExistence type="predicted"/>
<accession>A0A167RH13</accession>
<protein>
    <submittedName>
        <fullName evidence="1">Uncharacterized protein</fullName>
    </submittedName>
</protein>
<dbReference type="Proteomes" id="UP000076738">
    <property type="component" value="Unassembled WGS sequence"/>
</dbReference>
<name>A0A167RH13_CALVF</name>
<organism evidence="1 2">
    <name type="scientific">Calocera viscosa (strain TUFC12733)</name>
    <dbReference type="NCBI Taxonomy" id="1330018"/>
    <lineage>
        <taxon>Eukaryota</taxon>
        <taxon>Fungi</taxon>
        <taxon>Dikarya</taxon>
        <taxon>Basidiomycota</taxon>
        <taxon>Agaricomycotina</taxon>
        <taxon>Dacrymycetes</taxon>
        <taxon>Dacrymycetales</taxon>
        <taxon>Dacrymycetaceae</taxon>
        <taxon>Calocera</taxon>
    </lineage>
</organism>
<dbReference type="AlphaFoldDB" id="A0A167RH13"/>
<reference evidence="1 2" key="1">
    <citation type="journal article" date="2016" name="Mol. Biol. Evol.">
        <title>Comparative Genomics of Early-Diverging Mushroom-Forming Fungi Provides Insights into the Origins of Lignocellulose Decay Capabilities.</title>
        <authorList>
            <person name="Nagy L.G."/>
            <person name="Riley R."/>
            <person name="Tritt A."/>
            <person name="Adam C."/>
            <person name="Daum C."/>
            <person name="Floudas D."/>
            <person name="Sun H."/>
            <person name="Yadav J.S."/>
            <person name="Pangilinan J."/>
            <person name="Larsson K.H."/>
            <person name="Matsuura K."/>
            <person name="Barry K."/>
            <person name="Labutti K."/>
            <person name="Kuo R."/>
            <person name="Ohm R.A."/>
            <person name="Bhattacharya S.S."/>
            <person name="Shirouzu T."/>
            <person name="Yoshinaga Y."/>
            <person name="Martin F.M."/>
            <person name="Grigoriev I.V."/>
            <person name="Hibbett D.S."/>
        </authorList>
    </citation>
    <scope>NUCLEOTIDE SEQUENCE [LARGE SCALE GENOMIC DNA]</scope>
    <source>
        <strain evidence="1 2">TUFC12733</strain>
    </source>
</reference>
<keyword evidence="2" id="KW-1185">Reference proteome</keyword>
<evidence type="ECO:0000313" key="1">
    <source>
        <dbReference type="EMBL" id="KZP00899.1"/>
    </source>
</evidence>
<evidence type="ECO:0000313" key="2">
    <source>
        <dbReference type="Proteomes" id="UP000076738"/>
    </source>
</evidence>